<dbReference type="EMBL" id="ODYU01007417">
    <property type="protein sequence ID" value="SOQ50166.1"/>
    <property type="molecule type" value="Genomic_DNA"/>
</dbReference>
<evidence type="ECO:0000313" key="5">
    <source>
        <dbReference type="EMBL" id="SOQ50166.1"/>
    </source>
</evidence>
<sequence>MGAQLIQFTNGKTLLMYQKYTFSMQGVHKNYGICSRKRGRKCKARLRLNKCGEIVFAETNHSHPPPKLMKNANGQYVRIDNGEFSYLPI</sequence>
<dbReference type="GO" id="GO:0008270">
    <property type="term" value="F:zinc ion binding"/>
    <property type="evidence" value="ECO:0007669"/>
    <property type="project" value="UniProtKB-KW"/>
</dbReference>
<dbReference type="Pfam" id="PF04500">
    <property type="entry name" value="FLYWCH"/>
    <property type="match status" value="1"/>
</dbReference>
<organism evidence="5">
    <name type="scientific">Spodoptera frugiperda</name>
    <name type="common">Fall armyworm</name>
    <dbReference type="NCBI Taxonomy" id="7108"/>
    <lineage>
        <taxon>Eukaryota</taxon>
        <taxon>Metazoa</taxon>
        <taxon>Ecdysozoa</taxon>
        <taxon>Arthropoda</taxon>
        <taxon>Hexapoda</taxon>
        <taxon>Insecta</taxon>
        <taxon>Pterygota</taxon>
        <taxon>Neoptera</taxon>
        <taxon>Endopterygota</taxon>
        <taxon>Lepidoptera</taxon>
        <taxon>Glossata</taxon>
        <taxon>Ditrysia</taxon>
        <taxon>Noctuoidea</taxon>
        <taxon>Noctuidae</taxon>
        <taxon>Amphipyrinae</taxon>
        <taxon>Spodoptera</taxon>
    </lineage>
</organism>
<gene>
    <name evidence="5" type="ORF">SFRICE_005660</name>
</gene>
<keyword evidence="2" id="KW-0863">Zinc-finger</keyword>
<evidence type="ECO:0000256" key="2">
    <source>
        <dbReference type="ARBA" id="ARBA00022771"/>
    </source>
</evidence>
<dbReference type="InterPro" id="IPR007588">
    <property type="entry name" value="Znf_FLYWCH"/>
</dbReference>
<accession>A0A2H1WB32</accession>
<evidence type="ECO:0000259" key="4">
    <source>
        <dbReference type="Pfam" id="PF04500"/>
    </source>
</evidence>
<protein>
    <submittedName>
        <fullName evidence="5">SFRICE_005660</fullName>
    </submittedName>
</protein>
<feature type="domain" description="FLYWCH-type" evidence="4">
    <location>
        <begin position="9"/>
        <end position="63"/>
    </location>
</feature>
<reference evidence="5" key="1">
    <citation type="submission" date="2016-07" db="EMBL/GenBank/DDBJ databases">
        <authorList>
            <person name="Bretaudeau A."/>
        </authorList>
    </citation>
    <scope>NUCLEOTIDE SEQUENCE</scope>
    <source>
        <strain evidence="5">Rice</strain>
        <tissue evidence="5">Whole body</tissue>
    </source>
</reference>
<evidence type="ECO:0000256" key="1">
    <source>
        <dbReference type="ARBA" id="ARBA00022723"/>
    </source>
</evidence>
<keyword evidence="1" id="KW-0479">Metal-binding</keyword>
<name>A0A2H1WB32_SPOFR</name>
<keyword evidence="3" id="KW-0862">Zinc</keyword>
<evidence type="ECO:0000256" key="3">
    <source>
        <dbReference type="ARBA" id="ARBA00022833"/>
    </source>
</evidence>
<dbReference type="AlphaFoldDB" id="A0A2H1WB32"/>
<proteinExistence type="predicted"/>
<dbReference type="Gene3D" id="2.20.25.240">
    <property type="match status" value="1"/>
</dbReference>